<feature type="transmembrane region" description="Helical" evidence="1">
    <location>
        <begin position="43"/>
        <end position="61"/>
    </location>
</feature>
<feature type="transmembrane region" description="Helical" evidence="1">
    <location>
        <begin position="13"/>
        <end position="31"/>
    </location>
</feature>
<evidence type="ECO:0000313" key="3">
    <source>
        <dbReference type="Proteomes" id="UP000602647"/>
    </source>
</evidence>
<feature type="transmembrane region" description="Helical" evidence="1">
    <location>
        <begin position="81"/>
        <end position="105"/>
    </location>
</feature>
<comment type="caution">
    <text evidence="2">The sequence shown here is derived from an EMBL/GenBank/DDBJ whole genome shotgun (WGS) entry which is preliminary data.</text>
</comment>
<keyword evidence="3" id="KW-1185">Reference proteome</keyword>
<accession>A0A923NJT7</accession>
<sequence length="343" mass="39843">MYPDVLLRIPEDLASLAIVWFFNLCALFFCCSDPLRKKMKAALWMLGLYLASVLIFYMIFAKQVQSYTDTIGIGDDIHKELYYLLIQLTFFFVCTLVFSAAFIFYKFRKKQMTLQNTALFSLFVATQILLMASLLIRVYRNIDFPILWFCLASGVMCIVADFYVFKAFKEIGRKSKLRQQAYFYKKQLDIQLKHYEKLSEYDVTLSHIRHDLKNEISVIQYLLQQKNYQDAEELADEIQNMIQRLEKIECCENKILNALIFICGQKMESQGIDFTCRNLDIPETISADLPQLCETFSSKLESCMKKGPSAAELSGTFAEGKFLLTSKFSSREQDVVQDTIYVN</sequence>
<evidence type="ECO:0000313" key="2">
    <source>
        <dbReference type="EMBL" id="MBC6679215.1"/>
    </source>
</evidence>
<dbReference type="EMBL" id="JACRYT010000003">
    <property type="protein sequence ID" value="MBC6679215.1"/>
    <property type="molecule type" value="Genomic_DNA"/>
</dbReference>
<evidence type="ECO:0000256" key="1">
    <source>
        <dbReference type="SAM" id="Phobius"/>
    </source>
</evidence>
<feature type="transmembrane region" description="Helical" evidence="1">
    <location>
        <begin position="117"/>
        <end position="139"/>
    </location>
</feature>
<evidence type="ECO:0008006" key="4">
    <source>
        <dbReference type="Google" id="ProtNLM"/>
    </source>
</evidence>
<name>A0A923NJT7_9FIRM</name>
<keyword evidence="1" id="KW-0812">Transmembrane</keyword>
<protein>
    <recommendedName>
        <fullName evidence="4">GHKL domain-containing protein</fullName>
    </recommendedName>
</protein>
<keyword evidence="1" id="KW-0472">Membrane</keyword>
<gene>
    <name evidence="2" type="ORF">H9L42_05165</name>
</gene>
<feature type="transmembrane region" description="Helical" evidence="1">
    <location>
        <begin position="145"/>
        <end position="165"/>
    </location>
</feature>
<reference evidence="2" key="1">
    <citation type="submission" date="2020-08" db="EMBL/GenBank/DDBJ databases">
        <title>Genome public.</title>
        <authorList>
            <person name="Liu C."/>
            <person name="Sun Q."/>
        </authorList>
    </citation>
    <scope>NUCLEOTIDE SEQUENCE</scope>
    <source>
        <strain evidence="2">BX12</strain>
    </source>
</reference>
<dbReference type="AlphaFoldDB" id="A0A923NJT7"/>
<organism evidence="2 3">
    <name type="scientific">Zhenpiania hominis</name>
    <dbReference type="NCBI Taxonomy" id="2763644"/>
    <lineage>
        <taxon>Bacteria</taxon>
        <taxon>Bacillati</taxon>
        <taxon>Bacillota</taxon>
        <taxon>Clostridia</taxon>
        <taxon>Peptostreptococcales</taxon>
        <taxon>Anaerovoracaceae</taxon>
        <taxon>Zhenpiania</taxon>
    </lineage>
</organism>
<dbReference type="RefSeq" id="WP_187302317.1">
    <property type="nucleotide sequence ID" value="NZ_JACRYT010000003.1"/>
</dbReference>
<proteinExistence type="predicted"/>
<keyword evidence="1" id="KW-1133">Transmembrane helix</keyword>
<dbReference type="Proteomes" id="UP000602647">
    <property type="component" value="Unassembled WGS sequence"/>
</dbReference>